<reference evidence="4" key="1">
    <citation type="submission" date="2023-07" db="EMBL/GenBank/DDBJ databases">
        <authorList>
            <person name="Deng Y."/>
            <person name="Zhang Y.-Q."/>
        </authorList>
    </citation>
    <scope>NUCLEOTIDE SEQUENCE [LARGE SCALE GENOMIC DNA]</scope>
    <source>
        <strain evidence="4">CPCC 205710</strain>
    </source>
</reference>
<protein>
    <recommendedName>
        <fullName evidence="5">Integral membrane protein</fullName>
    </recommendedName>
</protein>
<keyword evidence="4" id="KW-1185">Reference proteome</keyword>
<organism evidence="3 4">
    <name type="scientific">Mycobacterium deserti</name>
    <dbReference type="NCBI Taxonomy" id="2978347"/>
    <lineage>
        <taxon>Bacteria</taxon>
        <taxon>Bacillati</taxon>
        <taxon>Actinomycetota</taxon>
        <taxon>Actinomycetes</taxon>
        <taxon>Mycobacteriales</taxon>
        <taxon>Mycobacteriaceae</taxon>
        <taxon>Mycobacterium</taxon>
    </lineage>
</organism>
<keyword evidence="1" id="KW-1133">Transmembrane helix</keyword>
<proteinExistence type="predicted"/>
<evidence type="ECO:0000256" key="2">
    <source>
        <dbReference type="SAM" id="SignalP"/>
    </source>
</evidence>
<dbReference type="Proteomes" id="UP001206639">
    <property type="component" value="Unassembled WGS sequence"/>
</dbReference>
<comment type="caution">
    <text evidence="3">The sequence shown here is derived from an EMBL/GenBank/DDBJ whole genome shotgun (WGS) entry which is preliminary data.</text>
</comment>
<feature type="transmembrane region" description="Helical" evidence="1">
    <location>
        <begin position="65"/>
        <end position="85"/>
    </location>
</feature>
<accession>A0ABT2M647</accession>
<name>A0ABT2M647_9MYCO</name>
<evidence type="ECO:0008006" key="5">
    <source>
        <dbReference type="Google" id="ProtNLM"/>
    </source>
</evidence>
<feature type="signal peptide" evidence="2">
    <location>
        <begin position="1"/>
        <end position="29"/>
    </location>
</feature>
<keyword evidence="1" id="KW-0472">Membrane</keyword>
<evidence type="ECO:0000313" key="3">
    <source>
        <dbReference type="EMBL" id="MCT7657740.1"/>
    </source>
</evidence>
<dbReference type="RefSeq" id="WP_260991760.1">
    <property type="nucleotide sequence ID" value="NZ_JAODWD010000001.1"/>
</dbReference>
<gene>
    <name evidence="3" type="ORF">N4S67_04840</name>
</gene>
<feature type="transmembrane region" description="Helical" evidence="1">
    <location>
        <begin position="39"/>
        <end position="58"/>
    </location>
</feature>
<evidence type="ECO:0000256" key="1">
    <source>
        <dbReference type="SAM" id="Phobius"/>
    </source>
</evidence>
<dbReference type="EMBL" id="JAODWD010000001">
    <property type="protein sequence ID" value="MCT7657740.1"/>
    <property type="molecule type" value="Genomic_DNA"/>
</dbReference>
<keyword evidence="1" id="KW-0812">Transmembrane</keyword>
<evidence type="ECO:0000313" key="4">
    <source>
        <dbReference type="Proteomes" id="UP001206639"/>
    </source>
</evidence>
<feature type="transmembrane region" description="Helical" evidence="1">
    <location>
        <begin position="105"/>
        <end position="132"/>
    </location>
</feature>
<sequence>MSTPRARARWLRGVLIAVCSAVATAGAHAAAGGVLPRGAALIVAVLVCATVGAAAGALQLAGRRAGPLGVIAALALAQLLGHLTLAGGHHHHVLGVTPSMAAAHAGAAVVLGAAIASVEYLYVVCASVLCWLRLFACAALCPPARAVHWFADSVVAQAVLLRSGLGMRAPPYTLATAG</sequence>
<feature type="chain" id="PRO_5046074699" description="Integral membrane protein" evidence="2">
    <location>
        <begin position="30"/>
        <end position="178"/>
    </location>
</feature>
<keyword evidence="2" id="KW-0732">Signal</keyword>